<name>A0ABU0LLW1_9HYPH</name>
<reference evidence="3 4" key="1">
    <citation type="submission" date="2023-07" db="EMBL/GenBank/DDBJ databases">
        <title>Genomic Encyclopedia of Type Strains, Phase IV (KMG-IV): sequencing the most valuable type-strain genomes for metagenomic binning, comparative biology and taxonomic classification.</title>
        <authorList>
            <person name="Goeker M."/>
        </authorList>
    </citation>
    <scope>NUCLEOTIDE SEQUENCE [LARGE SCALE GENOMIC DNA]</scope>
    <source>
        <strain evidence="3 4">DSM 15561</strain>
    </source>
</reference>
<dbReference type="RefSeq" id="WP_306888371.1">
    <property type="nucleotide sequence ID" value="NZ_JAUSVR010000001.1"/>
</dbReference>
<evidence type="ECO:0000313" key="3">
    <source>
        <dbReference type="EMBL" id="MDQ0509691.1"/>
    </source>
</evidence>
<keyword evidence="2" id="KW-0732">Signal</keyword>
<evidence type="ECO:0000256" key="2">
    <source>
        <dbReference type="SAM" id="SignalP"/>
    </source>
</evidence>
<organism evidence="3 4">
    <name type="scientific">Ancylobacter amanitiformis</name>
    <dbReference type="NCBI Taxonomy" id="217069"/>
    <lineage>
        <taxon>Bacteria</taxon>
        <taxon>Pseudomonadati</taxon>
        <taxon>Pseudomonadota</taxon>
        <taxon>Alphaproteobacteria</taxon>
        <taxon>Hyphomicrobiales</taxon>
        <taxon>Xanthobacteraceae</taxon>
        <taxon>Ancylobacter</taxon>
    </lineage>
</organism>
<feature type="compositionally biased region" description="Low complexity" evidence="1">
    <location>
        <begin position="76"/>
        <end position="104"/>
    </location>
</feature>
<keyword evidence="4" id="KW-1185">Reference proteome</keyword>
<feature type="signal peptide" evidence="2">
    <location>
        <begin position="1"/>
        <end position="45"/>
    </location>
</feature>
<feature type="compositionally biased region" description="Low complexity" evidence="1">
    <location>
        <begin position="163"/>
        <end position="187"/>
    </location>
</feature>
<evidence type="ECO:0000256" key="1">
    <source>
        <dbReference type="SAM" id="MobiDB-lite"/>
    </source>
</evidence>
<feature type="chain" id="PRO_5046588722" description="Porin" evidence="2">
    <location>
        <begin position="46"/>
        <end position="301"/>
    </location>
</feature>
<accession>A0ABU0LLW1</accession>
<proteinExistence type="predicted"/>
<sequence length="301" mass="30295">MTRTPMRRAGWASPLMTALKIARWHPLKVTLPALLTLALAAPAQAQSLGRAASSPSANPWQGIAITVTPPDDSEPEPSTSPYEAAQQAAQPAGPAPVAEPVVAEPEPDGEAPSLWQVLSLGLGGDTPEPVKPPPAPNQLLPVRKPAVIRSSDPLPTSVDLSHGPASVAVSTSASGSAPKSGLAGASAGGASAAVTGRVGYEQDNLAVYSTGTLSASASTSAPSVSDNVAVGSKYTVPLAPLGLGDHKLDASVEVNNSRTTTTGVELRTPGNGYEQFISVERTSPADANASGVVKAGVLGKF</sequence>
<comment type="caution">
    <text evidence="3">The sequence shown here is derived from an EMBL/GenBank/DDBJ whole genome shotgun (WGS) entry which is preliminary data.</text>
</comment>
<evidence type="ECO:0000313" key="4">
    <source>
        <dbReference type="Proteomes" id="UP001235094"/>
    </source>
</evidence>
<dbReference type="Proteomes" id="UP001235094">
    <property type="component" value="Unassembled WGS sequence"/>
</dbReference>
<feature type="region of interest" description="Disordered" evidence="1">
    <location>
        <begin position="50"/>
        <end position="187"/>
    </location>
</feature>
<gene>
    <name evidence="3" type="ORF">QOZ99_000568</name>
</gene>
<dbReference type="EMBL" id="JAUSVR010000001">
    <property type="protein sequence ID" value="MDQ0509691.1"/>
    <property type="molecule type" value="Genomic_DNA"/>
</dbReference>
<protein>
    <recommendedName>
        <fullName evidence="5">Porin</fullName>
    </recommendedName>
</protein>
<evidence type="ECO:0008006" key="5">
    <source>
        <dbReference type="Google" id="ProtNLM"/>
    </source>
</evidence>